<name>A0A068R7J4_9GAMM</name>
<dbReference type="EMBL" id="FO704551">
    <property type="protein sequence ID" value="CDG22095.1"/>
    <property type="molecule type" value="Genomic_DNA"/>
</dbReference>
<sequence length="69" mass="7918">MLDFIILDNIEHEDILLEVLSFMTKMVRYPHRISRNISSPEGIHYTGINQSNGEKKPVIPITKSVHSTL</sequence>
<organism evidence="1 2">
    <name type="scientific">Xenorhabdus poinarii G6</name>
    <dbReference type="NCBI Taxonomy" id="1354304"/>
    <lineage>
        <taxon>Bacteria</taxon>
        <taxon>Pseudomonadati</taxon>
        <taxon>Pseudomonadota</taxon>
        <taxon>Gammaproteobacteria</taxon>
        <taxon>Enterobacterales</taxon>
        <taxon>Morganellaceae</taxon>
        <taxon>Xenorhabdus</taxon>
    </lineage>
</organism>
<reference evidence="1 2" key="1">
    <citation type="submission" date="2013-07" db="EMBL/GenBank/DDBJ databases">
        <authorList>
            <person name="Genoscope - CEA"/>
        </authorList>
    </citation>
    <scope>NUCLEOTIDE SEQUENCE [LARGE SCALE GENOMIC DNA]</scope>
    <source>
        <strain evidence="1 2">G6</strain>
    </source>
</reference>
<protein>
    <submittedName>
        <fullName evidence="1">Uncharacterized protein</fullName>
    </submittedName>
</protein>
<dbReference type="AlphaFoldDB" id="A0A068R7J4"/>
<evidence type="ECO:0000313" key="1">
    <source>
        <dbReference type="EMBL" id="CDG22095.1"/>
    </source>
</evidence>
<dbReference type="Proteomes" id="UP000032735">
    <property type="component" value="Chromosome"/>
</dbReference>
<accession>A0A068R7J4</accession>
<evidence type="ECO:0000313" key="2">
    <source>
        <dbReference type="Proteomes" id="UP000032735"/>
    </source>
</evidence>
<proteinExistence type="predicted"/>
<gene>
    <name evidence="1" type="ORF">XPG1_2439</name>
</gene>
<keyword evidence="2" id="KW-1185">Reference proteome</keyword>
<dbReference type="HOGENOM" id="CLU_2775078_0_0_6"/>
<dbReference type="KEGG" id="xpo:XPG1_2439"/>